<accession>A0ABS8VNJ3</accession>
<evidence type="ECO:0000313" key="3">
    <source>
        <dbReference type="Proteomes" id="UP000823775"/>
    </source>
</evidence>
<proteinExistence type="predicted"/>
<name>A0ABS8VNJ3_DATST</name>
<organism evidence="2 3">
    <name type="scientific">Datura stramonium</name>
    <name type="common">Jimsonweed</name>
    <name type="synonym">Common thornapple</name>
    <dbReference type="NCBI Taxonomy" id="4076"/>
    <lineage>
        <taxon>Eukaryota</taxon>
        <taxon>Viridiplantae</taxon>
        <taxon>Streptophyta</taxon>
        <taxon>Embryophyta</taxon>
        <taxon>Tracheophyta</taxon>
        <taxon>Spermatophyta</taxon>
        <taxon>Magnoliopsida</taxon>
        <taxon>eudicotyledons</taxon>
        <taxon>Gunneridae</taxon>
        <taxon>Pentapetalae</taxon>
        <taxon>asterids</taxon>
        <taxon>lamiids</taxon>
        <taxon>Solanales</taxon>
        <taxon>Solanaceae</taxon>
        <taxon>Solanoideae</taxon>
        <taxon>Datureae</taxon>
        <taxon>Datura</taxon>
    </lineage>
</organism>
<evidence type="ECO:0000256" key="1">
    <source>
        <dbReference type="SAM" id="MobiDB-lite"/>
    </source>
</evidence>
<dbReference type="Proteomes" id="UP000823775">
    <property type="component" value="Unassembled WGS sequence"/>
</dbReference>
<gene>
    <name evidence="2" type="ORF">HAX54_038677</name>
</gene>
<comment type="caution">
    <text evidence="2">The sequence shown here is derived from an EMBL/GenBank/DDBJ whole genome shotgun (WGS) entry which is preliminary data.</text>
</comment>
<reference evidence="2 3" key="1">
    <citation type="journal article" date="2021" name="BMC Genomics">
        <title>Datura genome reveals duplications of psychoactive alkaloid biosynthetic genes and high mutation rate following tissue culture.</title>
        <authorList>
            <person name="Rajewski A."/>
            <person name="Carter-House D."/>
            <person name="Stajich J."/>
            <person name="Litt A."/>
        </authorList>
    </citation>
    <scope>NUCLEOTIDE SEQUENCE [LARGE SCALE GENOMIC DNA]</scope>
    <source>
        <strain evidence="2">AR-01</strain>
    </source>
</reference>
<sequence>MAKASSWSPSIPRLSENHPSLTRAPNAELLEIHKSGENFYANLFPWIVFVLDQKPKGEMIDEEMRLSFGILSSLR</sequence>
<dbReference type="EMBL" id="JACEIK010005297">
    <property type="protein sequence ID" value="MCE0481178.1"/>
    <property type="molecule type" value="Genomic_DNA"/>
</dbReference>
<evidence type="ECO:0000313" key="2">
    <source>
        <dbReference type="EMBL" id="MCE0481178.1"/>
    </source>
</evidence>
<keyword evidence="3" id="KW-1185">Reference proteome</keyword>
<protein>
    <submittedName>
        <fullName evidence="2">Uncharacterized protein</fullName>
    </submittedName>
</protein>
<feature type="region of interest" description="Disordered" evidence="1">
    <location>
        <begin position="1"/>
        <end position="20"/>
    </location>
</feature>